<feature type="compositionally biased region" description="Basic and acidic residues" evidence="1">
    <location>
        <begin position="128"/>
        <end position="144"/>
    </location>
</feature>
<dbReference type="AlphaFoldDB" id="A0A6J4TA74"/>
<proteinExistence type="predicted"/>
<feature type="compositionally biased region" description="Basic and acidic residues" evidence="1">
    <location>
        <begin position="270"/>
        <end position="292"/>
    </location>
</feature>
<feature type="compositionally biased region" description="Basic and acidic residues" evidence="1">
    <location>
        <begin position="197"/>
        <end position="210"/>
    </location>
</feature>
<feature type="non-terminal residue" evidence="2">
    <location>
        <position position="343"/>
    </location>
</feature>
<dbReference type="EMBL" id="CADCVR010000096">
    <property type="protein sequence ID" value="CAA9517421.1"/>
    <property type="molecule type" value="Genomic_DNA"/>
</dbReference>
<feature type="compositionally biased region" description="Basic and acidic residues" evidence="1">
    <location>
        <begin position="76"/>
        <end position="101"/>
    </location>
</feature>
<gene>
    <name evidence="2" type="ORF">AVDCRST_MAG53-3283</name>
</gene>
<dbReference type="GO" id="GO:0004749">
    <property type="term" value="F:ribose phosphate diphosphokinase activity"/>
    <property type="evidence" value="ECO:0007669"/>
    <property type="project" value="UniProtKB-EC"/>
</dbReference>
<keyword evidence="2" id="KW-0808">Transferase</keyword>
<evidence type="ECO:0000256" key="1">
    <source>
        <dbReference type="SAM" id="MobiDB-lite"/>
    </source>
</evidence>
<feature type="region of interest" description="Disordered" evidence="1">
    <location>
        <begin position="28"/>
        <end position="53"/>
    </location>
</feature>
<organism evidence="2">
    <name type="scientific">uncultured Solirubrobacteraceae bacterium</name>
    <dbReference type="NCBI Taxonomy" id="1162706"/>
    <lineage>
        <taxon>Bacteria</taxon>
        <taxon>Bacillati</taxon>
        <taxon>Actinomycetota</taxon>
        <taxon>Thermoleophilia</taxon>
        <taxon>Solirubrobacterales</taxon>
        <taxon>Solirubrobacteraceae</taxon>
        <taxon>environmental samples</taxon>
    </lineage>
</organism>
<name>A0A6J4TA74_9ACTN</name>
<feature type="compositionally biased region" description="Basic and acidic residues" evidence="1">
    <location>
        <begin position="305"/>
        <end position="325"/>
    </location>
</feature>
<feature type="region of interest" description="Disordered" evidence="1">
    <location>
        <begin position="73"/>
        <end position="327"/>
    </location>
</feature>
<evidence type="ECO:0000313" key="2">
    <source>
        <dbReference type="EMBL" id="CAA9517421.1"/>
    </source>
</evidence>
<feature type="non-terminal residue" evidence="2">
    <location>
        <position position="1"/>
    </location>
</feature>
<reference evidence="2" key="1">
    <citation type="submission" date="2020-02" db="EMBL/GenBank/DDBJ databases">
        <authorList>
            <person name="Meier V. D."/>
        </authorList>
    </citation>
    <scope>NUCLEOTIDE SEQUENCE</scope>
    <source>
        <strain evidence="2">AVDCRST_MAG53</strain>
    </source>
</reference>
<feature type="compositionally biased region" description="Basic and acidic residues" evidence="1">
    <location>
        <begin position="169"/>
        <end position="178"/>
    </location>
</feature>
<feature type="compositionally biased region" description="Basic and acidic residues" evidence="1">
    <location>
        <begin position="226"/>
        <end position="241"/>
    </location>
</feature>
<dbReference type="EC" id="2.7.6.1" evidence="2"/>
<protein>
    <submittedName>
        <fullName evidence="2">Ribose-phosphate pyrophosphokinase</fullName>
        <ecNumber evidence="2">2.7.6.1</ecNumber>
    </submittedName>
</protein>
<feature type="compositionally biased region" description="Basic residues" evidence="1">
    <location>
        <begin position="242"/>
        <end position="254"/>
    </location>
</feature>
<feature type="compositionally biased region" description="Basic residues" evidence="1">
    <location>
        <begin position="187"/>
        <end position="196"/>
    </location>
</feature>
<feature type="compositionally biased region" description="Basic residues" evidence="1">
    <location>
        <begin position="145"/>
        <end position="156"/>
    </location>
</feature>
<dbReference type="GO" id="GO:0016301">
    <property type="term" value="F:kinase activity"/>
    <property type="evidence" value="ECO:0007669"/>
    <property type="project" value="UniProtKB-KW"/>
</dbReference>
<accession>A0A6J4TA74</accession>
<keyword evidence="2" id="KW-0418">Kinase</keyword>
<feature type="compositionally biased region" description="Basic residues" evidence="1">
    <location>
        <begin position="102"/>
        <end position="117"/>
    </location>
</feature>
<sequence>ARRRPERGLLGSSDQPAAEVRQAAHALLRTRQPRAGQPDRREARHRARPRDAQDVLLRRGLLPLRGVDPRRRRLPRAVDLRQPRHGRDAERRADGAVDHDRRRGRRLGSPRHRRHALVRLLAPGQEVRATRADQRAPRRADARVRGRRSRGHHGSPRRSGPGVLPGSARPHDGDDDAHAVLQGHPPRGARRRRPGRRAGEAQQDVRLEGRRRPRDPQQGAPGPPGRGDRLGHRRRAGQDRRDRRRHHRHRRHPARGGGDRAGGRRPQRLRGRDPRRLLGQRVRESRRLLLRGDRHHRHDPAASGRTREHPRALLRRSADGGDPRDLHRRLGLRRVRRREPAVL</sequence>